<protein>
    <submittedName>
        <fullName evidence="1">CrAMP-2</fullName>
    </submittedName>
</protein>
<organism evidence="1">
    <name type="scientific">Asterias rubens</name>
    <name type="common">Common European starfish</name>
    <name type="synonym">Asterias vulgaris</name>
    <dbReference type="NCBI Taxonomy" id="7604"/>
    <lineage>
        <taxon>Eukaryota</taxon>
        <taxon>Metazoa</taxon>
        <taxon>Echinodermata</taxon>
        <taxon>Eleutherozoa</taxon>
        <taxon>Asterozoa</taxon>
        <taxon>Asteroidea</taxon>
        <taxon>Forcipulatacea</taxon>
        <taxon>Forcipulatida</taxon>
        <taxon>Asteriidae</taxon>
        <taxon>Asterias</taxon>
    </lineage>
</organism>
<proteinExistence type="evidence at transcript level"/>
<dbReference type="AlphaFoldDB" id="A0A386GVB2"/>
<name>A0A386GVB2_ASTRU</name>
<evidence type="ECO:0000313" key="1">
    <source>
        <dbReference type="EMBL" id="AYD37770.1"/>
    </source>
</evidence>
<accession>A0A386GVB2</accession>
<reference evidence="1" key="1">
    <citation type="journal article" date="2018" name="Dev. Comp. Immunol.">
        <title>Identification of a novel antimicrobial peptide from the sea star Patiria pectinifera.</title>
        <authorList>
            <person name="Kim C.H."/>
            <person name="Go H.J."/>
            <person name="Oh H.Y."/>
            <person name="Park J.B."/>
            <person name="Lee T.K."/>
            <person name="Seo J.K."/>
            <person name="Elphick M.R."/>
            <person name="Park N.G."/>
        </authorList>
    </citation>
    <scope>NUCLEOTIDE SEQUENCE</scope>
    <source>
        <tissue evidence="1">Radial nerve cord</tissue>
    </source>
</reference>
<dbReference type="OMA" id="METCDRY"/>
<dbReference type="EMBL" id="MG711459">
    <property type="protein sequence ID" value="AYD37770.1"/>
    <property type="molecule type" value="mRNA"/>
</dbReference>
<sequence length="84" mass="9595">MASKIFLAVMALAVLTAFVFAEEEEYAVDDLMEFVKRGKGRNRGRGKMGPLTKDDMETCDRYGQQCVCDKRLSFDNNNRYLVCN</sequence>